<dbReference type="PANTHER" id="PTHR43026:SF1">
    <property type="entry name" value="2-HYDROXYACID DEHYDROGENASE HOMOLOG 1-RELATED"/>
    <property type="match status" value="1"/>
</dbReference>
<sequence>MKIIFYDTKPYDRESFAQHNQEFGFKLKFLKDKLTSESVDLARGYDVVCAFVNDTLDREVIDGLVEAGVKLVALRCAGYNNVDLSYAKDKLRIVRVPAYSPHSVAEHTVALILTLNRKIHKAYLRTRDGNFSLDGLQGFDLYNKTAGIVGAGKIAQVLMKILKGFGMRVIAYDPYPNYDVAREIGFEFVDLDTIYRESDIISLNCPLTAETKYMINEDSMKLMKDGVMIVNTGRGALVDSIDLIEALKDKKVGAAALDVYEEEGDYFFEDFSADIVEDDILARLLSFNNVLITSHQAFFTREALEAIAMVTLENIAEYVRGDKLTNEVCSRCGNK</sequence>
<name>A0A9W6GNA4_9FUSO</name>
<reference evidence="7" key="1">
    <citation type="submission" date="2022-12" db="EMBL/GenBank/DDBJ databases">
        <title>Reference genome sequencing for broad-spectrum identification of bacterial and archaeal isolates by mass spectrometry.</title>
        <authorList>
            <person name="Sekiguchi Y."/>
            <person name="Tourlousse D.M."/>
        </authorList>
    </citation>
    <scope>NUCLEOTIDE SEQUENCE</scope>
    <source>
        <strain evidence="7">10succ1</strain>
    </source>
</reference>
<evidence type="ECO:0000256" key="2">
    <source>
        <dbReference type="ARBA" id="ARBA00023002"/>
    </source>
</evidence>
<dbReference type="Proteomes" id="UP001144471">
    <property type="component" value="Unassembled WGS sequence"/>
</dbReference>
<keyword evidence="2 4" id="KW-0560">Oxidoreductase</keyword>
<gene>
    <name evidence="7" type="ORF">PM10SUCC1_24530</name>
</gene>
<comment type="similarity">
    <text evidence="1 4">Belongs to the D-isomer specific 2-hydroxyacid dehydrogenase family.</text>
</comment>
<proteinExistence type="inferred from homology"/>
<evidence type="ECO:0000313" key="8">
    <source>
        <dbReference type="Proteomes" id="UP001144471"/>
    </source>
</evidence>
<dbReference type="SUPFAM" id="SSF52283">
    <property type="entry name" value="Formate/glycerate dehydrogenase catalytic domain-like"/>
    <property type="match status" value="1"/>
</dbReference>
<evidence type="ECO:0000313" key="7">
    <source>
        <dbReference type="EMBL" id="GLI56939.1"/>
    </source>
</evidence>
<accession>A0A9W6GNA4</accession>
<dbReference type="GO" id="GO:0008720">
    <property type="term" value="F:D-lactate dehydrogenase (NAD+) activity"/>
    <property type="evidence" value="ECO:0007669"/>
    <property type="project" value="TreeGrafter"/>
</dbReference>
<dbReference type="InterPro" id="IPR029753">
    <property type="entry name" value="D-isomer_DH_CS"/>
</dbReference>
<protein>
    <submittedName>
        <fullName evidence="7">Lactate dehydrogenase</fullName>
    </submittedName>
</protein>
<feature type="domain" description="D-isomer specific 2-hydroxyacid dehydrogenase catalytic" evidence="5">
    <location>
        <begin position="4"/>
        <end position="328"/>
    </location>
</feature>
<evidence type="ECO:0000256" key="3">
    <source>
        <dbReference type="ARBA" id="ARBA00023027"/>
    </source>
</evidence>
<evidence type="ECO:0000259" key="6">
    <source>
        <dbReference type="Pfam" id="PF02826"/>
    </source>
</evidence>
<dbReference type="EMBL" id="BSDY01000011">
    <property type="protein sequence ID" value="GLI56939.1"/>
    <property type="molecule type" value="Genomic_DNA"/>
</dbReference>
<dbReference type="FunFam" id="3.40.50.720:FF:000292">
    <property type="entry name" value="Putative D-lactate dehydrogenase"/>
    <property type="match status" value="1"/>
</dbReference>
<dbReference type="CDD" id="cd12183">
    <property type="entry name" value="LDH_like_2"/>
    <property type="match status" value="1"/>
</dbReference>
<dbReference type="InterPro" id="IPR006140">
    <property type="entry name" value="D-isomer_DH_NAD-bd"/>
</dbReference>
<dbReference type="InterPro" id="IPR036291">
    <property type="entry name" value="NAD(P)-bd_dom_sf"/>
</dbReference>
<dbReference type="InterPro" id="IPR058205">
    <property type="entry name" value="D-LDH-like"/>
</dbReference>
<dbReference type="PROSITE" id="PS00671">
    <property type="entry name" value="D_2_HYDROXYACID_DH_3"/>
    <property type="match status" value="1"/>
</dbReference>
<dbReference type="Pfam" id="PF02826">
    <property type="entry name" value="2-Hacid_dh_C"/>
    <property type="match status" value="1"/>
</dbReference>
<dbReference type="RefSeq" id="WP_281836349.1">
    <property type="nucleotide sequence ID" value="NZ_BSDY01000011.1"/>
</dbReference>
<evidence type="ECO:0000259" key="5">
    <source>
        <dbReference type="Pfam" id="PF00389"/>
    </source>
</evidence>
<dbReference type="AlphaFoldDB" id="A0A9W6GNA4"/>
<dbReference type="Gene3D" id="3.40.50.720">
    <property type="entry name" value="NAD(P)-binding Rossmann-like Domain"/>
    <property type="match status" value="2"/>
</dbReference>
<feature type="domain" description="D-isomer specific 2-hydroxyacid dehydrogenase NAD-binding" evidence="6">
    <location>
        <begin position="109"/>
        <end position="297"/>
    </location>
</feature>
<keyword evidence="3" id="KW-0520">NAD</keyword>
<dbReference type="PROSITE" id="PS00670">
    <property type="entry name" value="D_2_HYDROXYACID_DH_2"/>
    <property type="match status" value="1"/>
</dbReference>
<dbReference type="GO" id="GO:0051287">
    <property type="term" value="F:NAD binding"/>
    <property type="evidence" value="ECO:0007669"/>
    <property type="project" value="InterPro"/>
</dbReference>
<dbReference type="PANTHER" id="PTHR43026">
    <property type="entry name" value="2-HYDROXYACID DEHYDROGENASE HOMOLOG 1-RELATED"/>
    <property type="match status" value="1"/>
</dbReference>
<evidence type="ECO:0000256" key="1">
    <source>
        <dbReference type="ARBA" id="ARBA00005854"/>
    </source>
</evidence>
<keyword evidence="8" id="KW-1185">Reference proteome</keyword>
<dbReference type="SUPFAM" id="SSF51735">
    <property type="entry name" value="NAD(P)-binding Rossmann-fold domains"/>
    <property type="match status" value="1"/>
</dbReference>
<comment type="caution">
    <text evidence="7">The sequence shown here is derived from an EMBL/GenBank/DDBJ whole genome shotgun (WGS) entry which is preliminary data.</text>
</comment>
<organism evidence="7 8">
    <name type="scientific">Propionigenium maris DSM 9537</name>
    <dbReference type="NCBI Taxonomy" id="1123000"/>
    <lineage>
        <taxon>Bacteria</taxon>
        <taxon>Fusobacteriati</taxon>
        <taxon>Fusobacteriota</taxon>
        <taxon>Fusobacteriia</taxon>
        <taxon>Fusobacteriales</taxon>
        <taxon>Fusobacteriaceae</taxon>
        <taxon>Propionigenium</taxon>
    </lineage>
</organism>
<evidence type="ECO:0000256" key="4">
    <source>
        <dbReference type="RuleBase" id="RU003719"/>
    </source>
</evidence>
<dbReference type="Pfam" id="PF00389">
    <property type="entry name" value="2-Hacid_dh"/>
    <property type="match status" value="1"/>
</dbReference>
<dbReference type="InterPro" id="IPR006139">
    <property type="entry name" value="D-isomer_2_OHA_DH_cat_dom"/>
</dbReference>